<dbReference type="Proteomes" id="UP000779070">
    <property type="component" value="Unassembled WGS sequence"/>
</dbReference>
<comment type="caution">
    <text evidence="3">The sequence shown here is derived from an EMBL/GenBank/DDBJ whole genome shotgun (WGS) entry which is preliminary data.</text>
</comment>
<dbReference type="CDD" id="cd07197">
    <property type="entry name" value="nitrilase"/>
    <property type="match status" value="1"/>
</dbReference>
<sequence>MEQTLIIALAQAPVERGDIETNLRHHLTHVAQSSQLGANLVVFPELSLTGYELDLLDELAFDSSTPAIKSLSAAASEHKITVIAGCPLSNPSSKPTIAAVICFPDGKVEFYSKQYLHDGEDTYCTSGNTHYLFTLNNKRIALAVCADFAQPQHAQSASDNQADLYLVSALISPSGFTSDGQILSGIAGHHRLPVLLCNHISKTGGWETCGQNSVWDEKGELAGTSNNAQQGVLICTLKSHHLSTQFHSLSQRGH</sequence>
<evidence type="ECO:0000313" key="3">
    <source>
        <dbReference type="EMBL" id="MBN3577215.1"/>
    </source>
</evidence>
<dbReference type="PANTHER" id="PTHR43674">
    <property type="entry name" value="NITRILASE C965.09-RELATED"/>
    <property type="match status" value="1"/>
</dbReference>
<dbReference type="EMBL" id="JAFHLB010000005">
    <property type="protein sequence ID" value="MBN3577215.1"/>
    <property type="molecule type" value="Genomic_DNA"/>
</dbReference>
<dbReference type="GO" id="GO:0016787">
    <property type="term" value="F:hydrolase activity"/>
    <property type="evidence" value="ECO:0007669"/>
    <property type="project" value="UniProtKB-KW"/>
</dbReference>
<name>A0ABS2ZZM3_9VIBR</name>
<dbReference type="RefSeq" id="WP_206369317.1">
    <property type="nucleotide sequence ID" value="NZ_CAWPTM010000112.1"/>
</dbReference>
<evidence type="ECO:0000256" key="1">
    <source>
        <dbReference type="ARBA" id="ARBA00022801"/>
    </source>
</evidence>
<feature type="domain" description="CN hydrolase" evidence="2">
    <location>
        <begin position="5"/>
        <end position="239"/>
    </location>
</feature>
<dbReference type="PROSITE" id="PS50263">
    <property type="entry name" value="CN_HYDROLASE"/>
    <property type="match status" value="1"/>
</dbReference>
<reference evidence="3 4" key="1">
    <citation type="submission" date="2021-02" db="EMBL/GenBank/DDBJ databases">
        <title>Draft Genome Sequences of 5 Vibrio neptunius Strains Isolated From of Bivalve Hatcheries.</title>
        <authorList>
            <person name="Galvis F."/>
            <person name="Barja J.L."/>
            <person name="Lemos M.L."/>
            <person name="Balado M."/>
        </authorList>
    </citation>
    <scope>NUCLEOTIDE SEQUENCE [LARGE SCALE GENOMIC DNA]</scope>
    <source>
        <strain evidence="3 4">PP-145.98</strain>
    </source>
</reference>
<dbReference type="Pfam" id="PF00795">
    <property type="entry name" value="CN_hydrolase"/>
    <property type="match status" value="1"/>
</dbReference>
<dbReference type="Gene3D" id="3.60.110.10">
    <property type="entry name" value="Carbon-nitrogen hydrolase"/>
    <property type="match status" value="1"/>
</dbReference>
<accession>A0ABS2ZZM3</accession>
<evidence type="ECO:0000259" key="2">
    <source>
        <dbReference type="PROSITE" id="PS50263"/>
    </source>
</evidence>
<keyword evidence="1 3" id="KW-0378">Hydrolase</keyword>
<dbReference type="PANTHER" id="PTHR43674:SF2">
    <property type="entry name" value="BETA-UREIDOPROPIONASE"/>
    <property type="match status" value="1"/>
</dbReference>
<dbReference type="InterPro" id="IPR050345">
    <property type="entry name" value="Aliph_Amidase/BUP"/>
</dbReference>
<dbReference type="InterPro" id="IPR036526">
    <property type="entry name" value="C-N_Hydrolase_sf"/>
</dbReference>
<dbReference type="SUPFAM" id="SSF56317">
    <property type="entry name" value="Carbon-nitrogen hydrolase"/>
    <property type="match status" value="1"/>
</dbReference>
<organism evidence="3 4">
    <name type="scientific">Vibrio neptunius</name>
    <dbReference type="NCBI Taxonomy" id="170651"/>
    <lineage>
        <taxon>Bacteria</taxon>
        <taxon>Pseudomonadati</taxon>
        <taxon>Pseudomonadota</taxon>
        <taxon>Gammaproteobacteria</taxon>
        <taxon>Vibrionales</taxon>
        <taxon>Vibrionaceae</taxon>
        <taxon>Vibrio</taxon>
    </lineage>
</organism>
<proteinExistence type="predicted"/>
<evidence type="ECO:0000313" key="4">
    <source>
        <dbReference type="Proteomes" id="UP000779070"/>
    </source>
</evidence>
<dbReference type="InterPro" id="IPR003010">
    <property type="entry name" value="C-N_Hydrolase"/>
</dbReference>
<gene>
    <name evidence="3" type="ORF">JYA62_05975</name>
</gene>
<keyword evidence="4" id="KW-1185">Reference proteome</keyword>
<protein>
    <submittedName>
        <fullName evidence="3">Carbon-nitrogen hydrolase family protein</fullName>
    </submittedName>
</protein>